<gene>
    <name evidence="1" type="ORF">HDF13_001640</name>
</gene>
<name>A0ACC5NXI6_9BACT</name>
<organism evidence="1 2">
    <name type="scientific">Tunturiibacter gelidiferens</name>
    <dbReference type="NCBI Taxonomy" id="3069689"/>
    <lineage>
        <taxon>Bacteria</taxon>
        <taxon>Pseudomonadati</taxon>
        <taxon>Acidobacteriota</taxon>
        <taxon>Terriglobia</taxon>
        <taxon>Terriglobales</taxon>
        <taxon>Acidobacteriaceae</taxon>
        <taxon>Tunturiibacter</taxon>
    </lineage>
</organism>
<evidence type="ECO:0000313" key="1">
    <source>
        <dbReference type="EMBL" id="MBB5339307.1"/>
    </source>
</evidence>
<keyword evidence="2" id="KW-1185">Reference proteome</keyword>
<reference evidence="1" key="1">
    <citation type="submission" date="2020-08" db="EMBL/GenBank/DDBJ databases">
        <title>Genomic Encyclopedia of Type Strains, Phase IV (KMG-V): Genome sequencing to study the core and pangenomes of soil and plant-associated prokaryotes.</title>
        <authorList>
            <person name="Whitman W."/>
        </authorList>
    </citation>
    <scope>NUCLEOTIDE SEQUENCE</scope>
    <source>
        <strain evidence="1">M8UP15</strain>
    </source>
</reference>
<dbReference type="EMBL" id="JACHEA010000001">
    <property type="protein sequence ID" value="MBB5339307.1"/>
    <property type="molecule type" value="Genomic_DNA"/>
</dbReference>
<proteinExistence type="predicted"/>
<evidence type="ECO:0000313" key="2">
    <source>
        <dbReference type="Proteomes" id="UP000569005"/>
    </source>
</evidence>
<accession>A0ACC5NXI6</accession>
<sequence>MAVGRFCWGFCEKGVFERGFLMVGLWWIVVSWWLVDGVVSGGEKSDTVLRFIFVS</sequence>
<dbReference type="Proteomes" id="UP000569005">
    <property type="component" value="Unassembled WGS sequence"/>
</dbReference>
<comment type="caution">
    <text evidence="1">The sequence shown here is derived from an EMBL/GenBank/DDBJ whole genome shotgun (WGS) entry which is preliminary data.</text>
</comment>
<protein>
    <submittedName>
        <fullName evidence="1">Uncharacterized protein</fullName>
    </submittedName>
</protein>